<dbReference type="EC" id="3.1.2.-" evidence="1"/>
<sequence>MFQFDPSKHYPKLMDSPAIIRFQDCDPLKHLNNAKYFDYYFNAREDQIVHFYGMTSSDFYRRHHATWVIYNHNISYVRSAWVGEIVHIFSHIIYYDTDTIVTEFFMTDYEKKEIKNLLWTTSKYIDTQTGKRTPHHEEVLRFLEQVHDPVEGFPQITHRERIKQLKAWLLEQGASQASKQ</sequence>
<reference evidence="1 2" key="1">
    <citation type="submission" date="2020-03" db="EMBL/GenBank/DDBJ databases">
        <title>Genomic Encyclopedia of Type Strains, Phase IV (KMG-IV): sequencing the most valuable type-strain genomes for metagenomic binning, comparative biology and taxonomic classification.</title>
        <authorList>
            <person name="Goeker M."/>
        </authorList>
    </citation>
    <scope>NUCLEOTIDE SEQUENCE [LARGE SCALE GENOMIC DNA]</scope>
    <source>
        <strain evidence="1 2">DSM 5718</strain>
    </source>
</reference>
<keyword evidence="2" id="KW-1185">Reference proteome</keyword>
<dbReference type="Gene3D" id="3.10.129.10">
    <property type="entry name" value="Hotdog Thioesterase"/>
    <property type="match status" value="1"/>
</dbReference>
<evidence type="ECO:0000313" key="1">
    <source>
        <dbReference type="EMBL" id="NIK73241.1"/>
    </source>
</evidence>
<dbReference type="GO" id="GO:0016787">
    <property type="term" value="F:hydrolase activity"/>
    <property type="evidence" value="ECO:0007669"/>
    <property type="project" value="UniProtKB-KW"/>
</dbReference>
<dbReference type="EMBL" id="JAASRN010000001">
    <property type="protein sequence ID" value="NIK73241.1"/>
    <property type="molecule type" value="Genomic_DNA"/>
</dbReference>
<dbReference type="CDD" id="cd00586">
    <property type="entry name" value="4HBT"/>
    <property type="match status" value="1"/>
</dbReference>
<keyword evidence="1" id="KW-0378">Hydrolase</keyword>
<dbReference type="AlphaFoldDB" id="A0A846MP65"/>
<name>A0A846MP65_9BACT</name>
<gene>
    <name evidence="1" type="ORF">FHS56_000727</name>
</gene>
<accession>A0A846MP65</accession>
<proteinExistence type="predicted"/>
<dbReference type="Pfam" id="PF13279">
    <property type="entry name" value="4HBT_2"/>
    <property type="match status" value="1"/>
</dbReference>
<dbReference type="RefSeq" id="WP_166918501.1">
    <property type="nucleotide sequence ID" value="NZ_JAASRN010000001.1"/>
</dbReference>
<protein>
    <submittedName>
        <fullName evidence="1">Acyl-CoA thioester hydrolase</fullName>
        <ecNumber evidence="1">3.1.2.-</ecNumber>
    </submittedName>
</protein>
<dbReference type="SUPFAM" id="SSF54637">
    <property type="entry name" value="Thioesterase/thiol ester dehydrase-isomerase"/>
    <property type="match status" value="1"/>
</dbReference>
<dbReference type="InterPro" id="IPR029069">
    <property type="entry name" value="HotDog_dom_sf"/>
</dbReference>
<comment type="caution">
    <text evidence="1">The sequence shown here is derived from an EMBL/GenBank/DDBJ whole genome shotgun (WGS) entry which is preliminary data.</text>
</comment>
<organism evidence="1 2">
    <name type="scientific">Thermonema lapsum</name>
    <dbReference type="NCBI Taxonomy" id="28195"/>
    <lineage>
        <taxon>Bacteria</taxon>
        <taxon>Pseudomonadati</taxon>
        <taxon>Bacteroidota</taxon>
        <taxon>Cytophagia</taxon>
        <taxon>Cytophagales</taxon>
        <taxon>Thermonemataceae</taxon>
        <taxon>Thermonema</taxon>
    </lineage>
</organism>
<dbReference type="Proteomes" id="UP000537126">
    <property type="component" value="Unassembled WGS sequence"/>
</dbReference>
<evidence type="ECO:0000313" key="2">
    <source>
        <dbReference type="Proteomes" id="UP000537126"/>
    </source>
</evidence>